<dbReference type="PROSITE" id="PS50011">
    <property type="entry name" value="PROTEIN_KINASE_DOM"/>
    <property type="match status" value="1"/>
</dbReference>
<accession>A0ABQ2QIF9</accession>
<dbReference type="PANTHER" id="PTHR43671">
    <property type="entry name" value="SERINE/THREONINE-PROTEIN KINASE NEK"/>
    <property type="match status" value="1"/>
</dbReference>
<feature type="compositionally biased region" description="Low complexity" evidence="6">
    <location>
        <begin position="518"/>
        <end position="530"/>
    </location>
</feature>
<feature type="domain" description="Protein kinase" evidence="8">
    <location>
        <begin position="34"/>
        <end position="291"/>
    </location>
</feature>
<keyword evidence="7" id="KW-1133">Transmembrane helix</keyword>
<dbReference type="EC" id="2.7.11.1" evidence="1"/>
<evidence type="ECO:0000256" key="7">
    <source>
        <dbReference type="SAM" id="Phobius"/>
    </source>
</evidence>
<dbReference type="Gene3D" id="3.30.200.20">
    <property type="entry name" value="Phosphorylase Kinase, domain 1"/>
    <property type="match status" value="1"/>
</dbReference>
<keyword evidence="5" id="KW-0067">ATP-binding</keyword>
<dbReference type="EMBL" id="BMQJ01000002">
    <property type="protein sequence ID" value="GGP83410.1"/>
    <property type="molecule type" value="Genomic_DNA"/>
</dbReference>
<protein>
    <recommendedName>
        <fullName evidence="1">non-specific serine/threonine protein kinase</fullName>
        <ecNumber evidence="1">2.7.11.1</ecNumber>
    </recommendedName>
</protein>
<dbReference type="Gene3D" id="1.10.510.10">
    <property type="entry name" value="Transferase(Phosphotransferase) domain 1"/>
    <property type="match status" value="1"/>
</dbReference>
<reference evidence="10" key="1">
    <citation type="journal article" date="2019" name="Int. J. Syst. Evol. Microbiol.">
        <title>The Global Catalogue of Microorganisms (GCM) 10K type strain sequencing project: providing services to taxonomists for standard genome sequencing and annotation.</title>
        <authorList>
            <consortium name="The Broad Institute Genomics Platform"/>
            <consortium name="The Broad Institute Genome Sequencing Center for Infectious Disease"/>
            <person name="Wu L."/>
            <person name="Ma J."/>
        </authorList>
    </citation>
    <scope>NUCLEOTIDE SEQUENCE [LARGE SCALE GENOMIC DNA]</scope>
    <source>
        <strain evidence="10">JCM 3115</strain>
    </source>
</reference>
<feature type="compositionally biased region" description="Low complexity" evidence="6">
    <location>
        <begin position="291"/>
        <end position="308"/>
    </location>
</feature>
<evidence type="ECO:0000259" key="8">
    <source>
        <dbReference type="PROSITE" id="PS50011"/>
    </source>
</evidence>
<dbReference type="InterPro" id="IPR011009">
    <property type="entry name" value="Kinase-like_dom_sf"/>
</dbReference>
<sequence>MTDRLTGDAPVGPDGEPVPPGAVPGPDRLIGRRYRLVSPVGRGGLGRVWHAYDVLLDRDVAIKELILPPGLDPAGTRAAHRRMIHEARSVARLSHPGIAAVHDVAEEDGRPWIVMELVRGWSLEQAVRRGGPLPVSQAAEIGVRVLDALRHAHAAGILHRDVKPGNVLLTADRVVLTDFGIAALEDDGAAPLAGLLVGSPAYVPPERLTGRAATPAADLWAFGATLYTAVEGRPPYEGPDAMTVLNEILSGEPVRPVRAGTLAPVLEGLLRRDPDGRMTVAEAARLLEQALTGTSGPPGQSGPSGLSGHDAEPPGHAAAREPLPAPTTRDPLPGSPGQASFPGSPGQTSFPAPPAQDPFRAAPGHAPLPSQDSFPGASGQAPLPASAAQDPFLSPSGQDPFLTSSERFPASGAQAPFPADVPAARPASPRAPSPGPMPSRIIETPSGPVRVPYDPQAASGPETAPFPGPPSGGSPSGMRGYDALRSSSADFSSPFFGDPPPDSPAGTAGASPRPPEGNAPAARPAAGAPLRGRRHAAPEDPGAPGARRRDGRSGGRLTPRMLAAGGAAALLLVIVALVLLLPRASDTPALPAATTSPGAAASAPADPATPDRPRTEVPDGYRRLSEAGVAAALPKGWAAKPGDDGGTVFTGPRNSGRSVTVTPVPVTDPMTALRRADRNGLDEYTEVGLSRVPYRGWKAADLEYTYAVSDGAVPMHGLTRYVTVDDATAYRITFAVQDLDWGKSAAFRQVFLDTFTPNA</sequence>
<dbReference type="RefSeq" id="WP_189245292.1">
    <property type="nucleotide sequence ID" value="NZ_BMQJ01000002.1"/>
</dbReference>
<feature type="compositionally biased region" description="Polar residues" evidence="6">
    <location>
        <begin position="395"/>
        <end position="406"/>
    </location>
</feature>
<dbReference type="SUPFAM" id="SSF56112">
    <property type="entry name" value="Protein kinase-like (PK-like)"/>
    <property type="match status" value="1"/>
</dbReference>
<feature type="region of interest" description="Disordered" evidence="6">
    <location>
        <begin position="590"/>
        <end position="619"/>
    </location>
</feature>
<evidence type="ECO:0000256" key="2">
    <source>
        <dbReference type="ARBA" id="ARBA00022679"/>
    </source>
</evidence>
<evidence type="ECO:0000256" key="5">
    <source>
        <dbReference type="ARBA" id="ARBA00022840"/>
    </source>
</evidence>
<keyword evidence="4" id="KW-0418">Kinase</keyword>
<feature type="compositionally biased region" description="Low complexity" evidence="6">
    <location>
        <begin position="418"/>
        <end position="428"/>
    </location>
</feature>
<dbReference type="InterPro" id="IPR008271">
    <property type="entry name" value="Ser/Thr_kinase_AS"/>
</dbReference>
<feature type="region of interest" description="Disordered" evidence="6">
    <location>
        <begin position="1"/>
        <end position="25"/>
    </location>
</feature>
<gene>
    <name evidence="9" type="ORF">GCM10010140_10390</name>
</gene>
<feature type="region of interest" description="Disordered" evidence="6">
    <location>
        <begin position="290"/>
        <end position="558"/>
    </location>
</feature>
<feature type="transmembrane region" description="Helical" evidence="7">
    <location>
        <begin position="561"/>
        <end position="581"/>
    </location>
</feature>
<dbReference type="SMART" id="SM00220">
    <property type="entry name" value="S_TKc"/>
    <property type="match status" value="1"/>
</dbReference>
<keyword evidence="10" id="KW-1185">Reference proteome</keyword>
<keyword evidence="7" id="KW-0472">Membrane</keyword>
<dbReference type="InterPro" id="IPR050660">
    <property type="entry name" value="NEK_Ser/Thr_kinase"/>
</dbReference>
<feature type="compositionally biased region" description="Low complexity" evidence="6">
    <location>
        <begin position="486"/>
        <end position="496"/>
    </location>
</feature>
<dbReference type="PROSITE" id="PS00108">
    <property type="entry name" value="PROTEIN_KINASE_ST"/>
    <property type="match status" value="1"/>
</dbReference>
<evidence type="ECO:0000313" key="9">
    <source>
        <dbReference type="EMBL" id="GGP83410.1"/>
    </source>
</evidence>
<keyword evidence="2" id="KW-0808">Transferase</keyword>
<dbReference type="Proteomes" id="UP000611554">
    <property type="component" value="Unassembled WGS sequence"/>
</dbReference>
<proteinExistence type="predicted"/>
<comment type="caution">
    <text evidence="9">The sequence shown here is derived from an EMBL/GenBank/DDBJ whole genome shotgun (WGS) entry which is preliminary data.</text>
</comment>
<evidence type="ECO:0000256" key="3">
    <source>
        <dbReference type="ARBA" id="ARBA00022741"/>
    </source>
</evidence>
<feature type="compositionally biased region" description="Low complexity" evidence="6">
    <location>
        <begin position="590"/>
        <end position="608"/>
    </location>
</feature>
<dbReference type="CDD" id="cd14014">
    <property type="entry name" value="STKc_PknB_like"/>
    <property type="match status" value="1"/>
</dbReference>
<organism evidence="9 10">
    <name type="scientific">Streptosporangium pseudovulgare</name>
    <dbReference type="NCBI Taxonomy" id="35765"/>
    <lineage>
        <taxon>Bacteria</taxon>
        <taxon>Bacillati</taxon>
        <taxon>Actinomycetota</taxon>
        <taxon>Actinomycetes</taxon>
        <taxon>Streptosporangiales</taxon>
        <taxon>Streptosporangiaceae</taxon>
        <taxon>Streptosporangium</taxon>
    </lineage>
</organism>
<evidence type="ECO:0000313" key="10">
    <source>
        <dbReference type="Proteomes" id="UP000611554"/>
    </source>
</evidence>
<feature type="compositionally biased region" description="Basic and acidic residues" evidence="6">
    <location>
        <begin position="609"/>
        <end position="619"/>
    </location>
</feature>
<evidence type="ECO:0000256" key="6">
    <source>
        <dbReference type="SAM" id="MobiDB-lite"/>
    </source>
</evidence>
<evidence type="ECO:0000256" key="4">
    <source>
        <dbReference type="ARBA" id="ARBA00022777"/>
    </source>
</evidence>
<keyword evidence="3" id="KW-0547">Nucleotide-binding</keyword>
<keyword evidence="7" id="KW-0812">Transmembrane</keyword>
<dbReference type="Pfam" id="PF00069">
    <property type="entry name" value="Pkinase"/>
    <property type="match status" value="1"/>
</dbReference>
<name>A0ABQ2QIF9_9ACTN</name>
<dbReference type="PANTHER" id="PTHR43671:SF13">
    <property type="entry name" value="SERINE_THREONINE-PROTEIN KINASE NEK2"/>
    <property type="match status" value="1"/>
</dbReference>
<evidence type="ECO:0000256" key="1">
    <source>
        <dbReference type="ARBA" id="ARBA00012513"/>
    </source>
</evidence>
<dbReference type="InterPro" id="IPR000719">
    <property type="entry name" value="Prot_kinase_dom"/>
</dbReference>